<evidence type="ECO:0000256" key="5">
    <source>
        <dbReference type="ARBA" id="ARBA00004661"/>
    </source>
</evidence>
<dbReference type="Pfam" id="PF01761">
    <property type="entry name" value="DHQ_synthase"/>
    <property type="match status" value="1"/>
</dbReference>
<dbReference type="OrthoDB" id="9806583at2"/>
<dbReference type="EC" id="4.2.3.4" evidence="7 18"/>
<dbReference type="HOGENOM" id="CLU_001201_0_1_9"/>
<comment type="pathway">
    <text evidence="5 18">Metabolic intermediate biosynthesis; chorismate biosynthesis; chorismate from D-erythrose 4-phosphate and phosphoenolpyruvate: step 2/7.</text>
</comment>
<dbReference type="UniPathway" id="UPA00053">
    <property type="reaction ID" value="UER00085"/>
</dbReference>
<dbReference type="GO" id="GO:0046872">
    <property type="term" value="F:metal ion binding"/>
    <property type="evidence" value="ECO:0007669"/>
    <property type="project" value="UniProtKB-KW"/>
</dbReference>
<evidence type="ECO:0000256" key="7">
    <source>
        <dbReference type="ARBA" id="ARBA00013031"/>
    </source>
</evidence>
<feature type="domain" description="3-dehydroquinate synthase N-terminal" evidence="19">
    <location>
        <begin position="69"/>
        <end position="180"/>
    </location>
</feature>
<dbReference type="InterPro" id="IPR030960">
    <property type="entry name" value="DHQS/DOIS_N"/>
</dbReference>
<keyword evidence="16 18" id="KW-0456">Lyase</keyword>
<evidence type="ECO:0000313" key="22">
    <source>
        <dbReference type="Proteomes" id="UP000032431"/>
    </source>
</evidence>
<evidence type="ECO:0000256" key="8">
    <source>
        <dbReference type="ARBA" id="ARBA00017684"/>
    </source>
</evidence>
<feature type="binding site" evidence="18">
    <location>
        <position position="144"/>
    </location>
    <ligand>
        <name>NAD(+)</name>
        <dbReference type="ChEBI" id="CHEBI:57540"/>
    </ligand>
</feature>
<dbReference type="InterPro" id="IPR056179">
    <property type="entry name" value="DHQS_C"/>
</dbReference>
<dbReference type="GO" id="GO:0005737">
    <property type="term" value="C:cytoplasm"/>
    <property type="evidence" value="ECO:0007669"/>
    <property type="project" value="UniProtKB-SubCell"/>
</dbReference>
<comment type="subcellular location">
    <subcellularLocation>
        <location evidence="4 18">Cytoplasm</location>
    </subcellularLocation>
</comment>
<dbReference type="SUPFAM" id="SSF56796">
    <property type="entry name" value="Dehydroquinate synthase-like"/>
    <property type="match status" value="1"/>
</dbReference>
<sequence>MKREIIHVSTGRPYDIIVENGLLRETGALAAKVTKARNAAVITDTNVAPLFLEAVKNSLEEAGFSVKTYIFPAGETSKNHKTLIGIYEFLAQNGFNRSDVIIALGGGVVGDVAGFAAATFMRGMDFIQVPTTLLAQIDSSIGGKTAVDLCEGKNLVGAFWQPRLVICDPDTLKTLDKRIFADGMAEAIKHTLIKDRTLFERLCDGMQVDAEFICRNIDIKRRVVERDERESGERMLLNFGHTLGHAIEKVYNYEKYTHGEAVAIGMVTITQFAERRGLTKPGTASKIARVIEKNGLPVSCDAPLSEILKAAKNDKKRSAGGITLVLLHDIGEGYLYRVSDSEFNRFFSEVE</sequence>
<dbReference type="InterPro" id="IPR016037">
    <property type="entry name" value="DHQ_synth_AroB"/>
</dbReference>
<evidence type="ECO:0000256" key="10">
    <source>
        <dbReference type="ARBA" id="ARBA00022605"/>
    </source>
</evidence>
<reference evidence="22" key="1">
    <citation type="submission" date="2014-07" db="EMBL/GenBank/DDBJ databases">
        <authorList>
            <person name="Wibberg D."/>
        </authorList>
    </citation>
    <scope>NUCLEOTIDE SEQUENCE [LARGE SCALE GENOMIC DNA]</scope>
    <source>
        <strain evidence="22">DG5</strain>
    </source>
</reference>
<keyword evidence="9 18" id="KW-0963">Cytoplasm</keyword>
<dbReference type="FunFam" id="3.40.50.1970:FF:000007">
    <property type="entry name" value="Pentafunctional AROM polypeptide"/>
    <property type="match status" value="1"/>
</dbReference>
<evidence type="ECO:0000256" key="3">
    <source>
        <dbReference type="ARBA" id="ARBA00001947"/>
    </source>
</evidence>
<evidence type="ECO:0000256" key="17">
    <source>
        <dbReference type="ARBA" id="ARBA00023285"/>
    </source>
</evidence>
<keyword evidence="15 18" id="KW-0057">Aromatic amino acid biosynthesis</keyword>
<evidence type="ECO:0000256" key="13">
    <source>
        <dbReference type="ARBA" id="ARBA00022833"/>
    </source>
</evidence>
<dbReference type="GO" id="GO:0009073">
    <property type="term" value="P:aromatic amino acid family biosynthetic process"/>
    <property type="evidence" value="ECO:0007669"/>
    <property type="project" value="UniProtKB-KW"/>
</dbReference>
<feature type="binding site" evidence="18">
    <location>
        <position position="186"/>
    </location>
    <ligand>
        <name>Zn(2+)</name>
        <dbReference type="ChEBI" id="CHEBI:29105"/>
    </ligand>
</feature>
<dbReference type="Proteomes" id="UP000032431">
    <property type="component" value="Chromosome I"/>
</dbReference>
<dbReference type="HAMAP" id="MF_00110">
    <property type="entry name" value="DHQ_synthase"/>
    <property type="match status" value="1"/>
</dbReference>
<protein>
    <recommendedName>
        <fullName evidence="8 18">3-dehydroquinate synthase</fullName>
        <shortName evidence="18">DHQS</shortName>
        <ecNumber evidence="7 18">4.2.3.4</ecNumber>
    </recommendedName>
</protein>
<comment type="cofactor">
    <cofactor evidence="2 18">
        <name>NAD(+)</name>
        <dbReference type="ChEBI" id="CHEBI:57540"/>
    </cofactor>
</comment>
<dbReference type="GO" id="GO:0000166">
    <property type="term" value="F:nucleotide binding"/>
    <property type="evidence" value="ECO:0007669"/>
    <property type="project" value="UniProtKB-KW"/>
</dbReference>
<dbReference type="GO" id="GO:0008652">
    <property type="term" value="P:amino acid biosynthetic process"/>
    <property type="evidence" value="ECO:0007669"/>
    <property type="project" value="UniProtKB-KW"/>
</dbReference>
<dbReference type="KEGG" id="ccel:CCDG5_1831"/>
<evidence type="ECO:0000256" key="14">
    <source>
        <dbReference type="ARBA" id="ARBA00023027"/>
    </source>
</evidence>
<evidence type="ECO:0000256" key="4">
    <source>
        <dbReference type="ARBA" id="ARBA00004496"/>
    </source>
</evidence>
<feature type="domain" description="3-dehydroquinate synthase C-terminal" evidence="20">
    <location>
        <begin position="183"/>
        <end position="316"/>
    </location>
</feature>
<name>A0A078KV01_9FIRM</name>
<keyword evidence="10 18" id="KW-0028">Amino-acid biosynthesis</keyword>
<dbReference type="GO" id="GO:0003856">
    <property type="term" value="F:3-dehydroquinate synthase activity"/>
    <property type="evidence" value="ECO:0007669"/>
    <property type="project" value="UniProtKB-UniRule"/>
</dbReference>
<organism evidence="21 22">
    <name type="scientific">[Clostridium] cellulosi</name>
    <dbReference type="NCBI Taxonomy" id="29343"/>
    <lineage>
        <taxon>Bacteria</taxon>
        <taxon>Bacillati</taxon>
        <taxon>Bacillota</taxon>
        <taxon>Clostridia</taxon>
        <taxon>Eubacteriales</taxon>
        <taxon>Oscillospiraceae</taxon>
        <taxon>Oscillospiraceae incertae sedis</taxon>
    </lineage>
</organism>
<keyword evidence="22" id="KW-1185">Reference proteome</keyword>
<keyword evidence="14 18" id="KW-0520">NAD</keyword>
<accession>A0A078KV01</accession>
<dbReference type="NCBIfam" id="TIGR01357">
    <property type="entry name" value="aroB"/>
    <property type="match status" value="1"/>
</dbReference>
<comment type="function">
    <text evidence="18">Catalyzes the conversion of 3-deoxy-D-arabino-heptulosonate 7-phosphate (DAHP) to dehydroquinate (DHQ).</text>
</comment>
<gene>
    <name evidence="18 21" type="primary">aroB</name>
    <name evidence="21" type="ORF">CCDG5_1831</name>
</gene>
<comment type="cofactor">
    <cofactor evidence="3">
        <name>Zn(2+)</name>
        <dbReference type="ChEBI" id="CHEBI:29105"/>
    </cofactor>
</comment>
<dbReference type="PANTHER" id="PTHR43622:SF7">
    <property type="entry name" value="3-DEHYDROQUINATE SYNTHASE, CHLOROPLASTIC"/>
    <property type="match status" value="1"/>
</dbReference>
<evidence type="ECO:0000313" key="21">
    <source>
        <dbReference type="EMBL" id="CDZ24929.1"/>
    </source>
</evidence>
<evidence type="ECO:0000256" key="18">
    <source>
        <dbReference type="HAMAP-Rule" id="MF_00110"/>
    </source>
</evidence>
<dbReference type="InterPro" id="IPR050071">
    <property type="entry name" value="Dehydroquinate_synthase"/>
</dbReference>
<dbReference type="GO" id="GO:0009423">
    <property type="term" value="P:chorismate biosynthetic process"/>
    <property type="evidence" value="ECO:0007669"/>
    <property type="project" value="UniProtKB-UniRule"/>
</dbReference>
<keyword evidence="12 18" id="KW-0547">Nucleotide-binding</keyword>
<dbReference type="CDD" id="cd08195">
    <property type="entry name" value="DHQS"/>
    <property type="match status" value="1"/>
</dbReference>
<evidence type="ECO:0000256" key="9">
    <source>
        <dbReference type="ARBA" id="ARBA00022490"/>
    </source>
</evidence>
<evidence type="ECO:0000256" key="2">
    <source>
        <dbReference type="ARBA" id="ARBA00001911"/>
    </source>
</evidence>
<keyword evidence="11 18" id="KW-0479">Metal-binding</keyword>
<evidence type="ECO:0000259" key="20">
    <source>
        <dbReference type="Pfam" id="PF24621"/>
    </source>
</evidence>
<keyword evidence="17 18" id="KW-0170">Cobalt</keyword>
<feature type="binding site" evidence="18">
    <location>
        <position position="241"/>
    </location>
    <ligand>
        <name>Zn(2+)</name>
        <dbReference type="ChEBI" id="CHEBI:29105"/>
    </ligand>
</feature>
<dbReference type="STRING" id="29343.CCDG5_1831"/>
<feature type="binding site" evidence="18">
    <location>
        <begin position="107"/>
        <end position="111"/>
    </location>
    <ligand>
        <name>NAD(+)</name>
        <dbReference type="ChEBI" id="CHEBI:57540"/>
    </ligand>
</feature>
<comment type="similarity">
    <text evidence="6 18">Belongs to the sugar phosphate cyclases superfamily. Dehydroquinate synthase family.</text>
</comment>
<evidence type="ECO:0000256" key="16">
    <source>
        <dbReference type="ARBA" id="ARBA00023239"/>
    </source>
</evidence>
<feature type="binding site" evidence="18">
    <location>
        <begin position="131"/>
        <end position="132"/>
    </location>
    <ligand>
        <name>NAD(+)</name>
        <dbReference type="ChEBI" id="CHEBI:57540"/>
    </ligand>
</feature>
<comment type="caution">
    <text evidence="18">Lacks conserved residue(s) required for the propagation of feature annotation.</text>
</comment>
<feature type="binding site" evidence="18">
    <location>
        <position position="153"/>
    </location>
    <ligand>
        <name>NAD(+)</name>
        <dbReference type="ChEBI" id="CHEBI:57540"/>
    </ligand>
</feature>
<dbReference type="Gene3D" id="3.40.50.1970">
    <property type="match status" value="1"/>
</dbReference>
<dbReference type="PANTHER" id="PTHR43622">
    <property type="entry name" value="3-DEHYDROQUINATE SYNTHASE"/>
    <property type="match status" value="1"/>
</dbReference>
<dbReference type="PIRSF" id="PIRSF001455">
    <property type="entry name" value="DHQ_synth"/>
    <property type="match status" value="1"/>
</dbReference>
<dbReference type="Pfam" id="PF24621">
    <property type="entry name" value="DHQS_C"/>
    <property type="match status" value="1"/>
</dbReference>
<proteinExistence type="inferred from homology"/>
<dbReference type="EMBL" id="LM995447">
    <property type="protein sequence ID" value="CDZ24929.1"/>
    <property type="molecule type" value="Genomic_DNA"/>
</dbReference>
<keyword evidence="13 18" id="KW-0862">Zinc</keyword>
<dbReference type="InterPro" id="IPR030963">
    <property type="entry name" value="DHQ_synth_fam"/>
</dbReference>
<evidence type="ECO:0000256" key="11">
    <source>
        <dbReference type="ARBA" id="ARBA00022723"/>
    </source>
</evidence>
<evidence type="ECO:0000256" key="12">
    <source>
        <dbReference type="ARBA" id="ARBA00022741"/>
    </source>
</evidence>
<feature type="binding site" evidence="18">
    <location>
        <position position="258"/>
    </location>
    <ligand>
        <name>Zn(2+)</name>
        <dbReference type="ChEBI" id="CHEBI:29105"/>
    </ligand>
</feature>
<comment type="cofactor">
    <cofactor evidence="18">
        <name>Co(2+)</name>
        <dbReference type="ChEBI" id="CHEBI:48828"/>
    </cofactor>
    <cofactor evidence="18">
        <name>Zn(2+)</name>
        <dbReference type="ChEBI" id="CHEBI:29105"/>
    </cofactor>
    <text evidence="18">Binds 1 divalent metal cation per subunit. Can use either Co(2+) or Zn(2+).</text>
</comment>
<feature type="binding site" evidence="18">
    <location>
        <begin position="171"/>
        <end position="174"/>
    </location>
    <ligand>
        <name>NAD(+)</name>
        <dbReference type="ChEBI" id="CHEBI:57540"/>
    </ligand>
</feature>
<evidence type="ECO:0000256" key="15">
    <source>
        <dbReference type="ARBA" id="ARBA00023141"/>
    </source>
</evidence>
<dbReference type="PATRIC" id="fig|29343.3.peg.1923"/>
<evidence type="ECO:0000256" key="6">
    <source>
        <dbReference type="ARBA" id="ARBA00005412"/>
    </source>
</evidence>
<evidence type="ECO:0000256" key="1">
    <source>
        <dbReference type="ARBA" id="ARBA00001393"/>
    </source>
</evidence>
<comment type="catalytic activity">
    <reaction evidence="1 18">
        <text>7-phospho-2-dehydro-3-deoxy-D-arabino-heptonate = 3-dehydroquinate + phosphate</text>
        <dbReference type="Rhea" id="RHEA:21968"/>
        <dbReference type="ChEBI" id="CHEBI:32364"/>
        <dbReference type="ChEBI" id="CHEBI:43474"/>
        <dbReference type="ChEBI" id="CHEBI:58394"/>
        <dbReference type="EC" id="4.2.3.4"/>
    </reaction>
</comment>
<evidence type="ECO:0000259" key="19">
    <source>
        <dbReference type="Pfam" id="PF01761"/>
    </source>
</evidence>
<dbReference type="AlphaFoldDB" id="A0A078KV01"/>
<dbReference type="Gene3D" id="1.20.1090.10">
    <property type="entry name" value="Dehydroquinate synthase-like - alpha domain"/>
    <property type="match status" value="1"/>
</dbReference>